<dbReference type="AlphaFoldDB" id="A0A1T1HDT3"/>
<keyword evidence="15" id="KW-1185">Reference proteome</keyword>
<dbReference type="RefSeq" id="WP_078319229.1">
    <property type="nucleotide sequence ID" value="NZ_FXTS01000002.1"/>
</dbReference>
<dbReference type="SMART" id="SM00304">
    <property type="entry name" value="HAMP"/>
    <property type="match status" value="1"/>
</dbReference>
<dbReference type="GO" id="GO:0006935">
    <property type="term" value="P:chemotaxis"/>
    <property type="evidence" value="ECO:0007669"/>
    <property type="project" value="UniProtKB-ARBA"/>
</dbReference>
<gene>
    <name evidence="14" type="ORF">BTA35_0207745</name>
</gene>
<evidence type="ECO:0000259" key="11">
    <source>
        <dbReference type="PROSITE" id="PS50111"/>
    </source>
</evidence>
<dbReference type="FunFam" id="1.10.287.950:FF:000001">
    <property type="entry name" value="Methyl-accepting chemotaxis sensory transducer"/>
    <property type="match status" value="1"/>
</dbReference>
<reference evidence="14" key="1">
    <citation type="submission" date="2017-02" db="EMBL/GenBank/DDBJ databases">
        <title>Draft Genome Sequence of the Salt Water Bacterium Oceanospirillum linum ATCC 11336.</title>
        <authorList>
            <person name="Trachtenberg A.M."/>
            <person name="Carney J.G."/>
            <person name="Linnane J.D."/>
            <person name="Rheaume B.A."/>
            <person name="Pitts N.L."/>
            <person name="Mykles D.L."/>
            <person name="Maclea K.S."/>
        </authorList>
    </citation>
    <scope>NUCLEOTIDE SEQUENCE [LARGE SCALE GENOMIC DNA]</scope>
    <source>
        <strain evidence="14">ATCC 11336</strain>
    </source>
</reference>
<protein>
    <recommendedName>
        <fullName evidence="16">Methyl-accepting chemotaxis protein</fullName>
    </recommendedName>
</protein>
<dbReference type="EMBL" id="MTSD02000002">
    <property type="protein sequence ID" value="OOV87877.1"/>
    <property type="molecule type" value="Genomic_DNA"/>
</dbReference>
<sequence>MPVTASIASAPISSLTEKKGLSRFASLSVSLRITLTLGLILLLFMLTSASAYYSFNSVGRDVGVVVNKASPRVYLSGNLRGNLAETKYLLLQLIAGHKTDREAIESRLQGLGQAFEQDFTQLKALGVKGVTEAEQLSTQIFTLARQMIQAQMVYHQGQHIVADQAKDFKYLTSEMGYTLEDLLFEEFRYEYLSVLKPIRDDIAFMNTGIRQLLQTNRYDDARKAADEIQNKLVFIEKAIAKAPALDQEVADLLNESWLPYKAQLVNPQLTLQQHLASLEAMQQSEQLMLRIEQLVAQSEQQISVFIQTARDQANSATANTLETLSQGKNIIVLGALAAMLLSLFLGARLIRYLQKALARLVGAIGRIAEGDLTTRVPVEGNDEITQVAVSTNTLAQHLHDLVDQISHTVQAVHEAAQISQTIGDQTLAGAEQQSTQTNRLAATASEMEASAFEVAEHAEQTRMSAQQAGEVLQGSHQDLEQSRKAIAHLAAQVQVSMQQVTDLKERSDGISDVIDVIRSVAEQTNLLALNAAIEAARAGEAGRGFAVVADEVRSLASRTQQSVGEIEDIILHLQDGAQRAAVTLSGCSEEATQYSQQLNISLEALHQVSDTVQSMSQMNAQVATATDQQSSTVADISQSLSEIHTITTQTTEGAERSSHQSERLLTLSDDLSGLTARFKV</sequence>
<feature type="coiled-coil region" evidence="9">
    <location>
        <begin position="218"/>
        <end position="255"/>
    </location>
</feature>
<dbReference type="GO" id="GO:0007165">
    <property type="term" value="P:signal transduction"/>
    <property type="evidence" value="ECO:0007669"/>
    <property type="project" value="UniProtKB-KW"/>
</dbReference>
<evidence type="ECO:0008006" key="16">
    <source>
        <dbReference type="Google" id="ProtNLM"/>
    </source>
</evidence>
<dbReference type="InterPro" id="IPR004089">
    <property type="entry name" value="MCPsignal_dom"/>
</dbReference>
<evidence type="ECO:0000313" key="14">
    <source>
        <dbReference type="EMBL" id="OOV87877.1"/>
    </source>
</evidence>
<dbReference type="Gene3D" id="1.10.287.950">
    <property type="entry name" value="Methyl-accepting chemotaxis protein"/>
    <property type="match status" value="1"/>
</dbReference>
<feature type="domain" description="Methyl-accepting transducer" evidence="11">
    <location>
        <begin position="408"/>
        <end position="644"/>
    </location>
</feature>
<organism evidence="14 15">
    <name type="scientific">Oceanospirillum linum</name>
    <dbReference type="NCBI Taxonomy" id="966"/>
    <lineage>
        <taxon>Bacteria</taxon>
        <taxon>Pseudomonadati</taxon>
        <taxon>Pseudomonadota</taxon>
        <taxon>Gammaproteobacteria</taxon>
        <taxon>Oceanospirillales</taxon>
        <taxon>Oceanospirillaceae</taxon>
        <taxon>Oceanospirillum</taxon>
    </lineage>
</organism>
<evidence type="ECO:0000256" key="2">
    <source>
        <dbReference type="ARBA" id="ARBA00022519"/>
    </source>
</evidence>
<dbReference type="Gene3D" id="6.10.340.10">
    <property type="match status" value="1"/>
</dbReference>
<keyword evidence="3 10" id="KW-0812">Transmembrane</keyword>
<keyword evidence="6 8" id="KW-0807">Transducer</keyword>
<dbReference type="PROSITE" id="PS50111">
    <property type="entry name" value="CHEMOTAXIS_TRANSDUC_2"/>
    <property type="match status" value="1"/>
</dbReference>
<keyword evidence="5 10" id="KW-0472">Membrane</keyword>
<dbReference type="InterPro" id="IPR000727">
    <property type="entry name" value="T_SNARE_dom"/>
</dbReference>
<dbReference type="GO" id="GO:0005886">
    <property type="term" value="C:plasma membrane"/>
    <property type="evidence" value="ECO:0007669"/>
    <property type="project" value="UniProtKB-SubCell"/>
</dbReference>
<dbReference type="PANTHER" id="PTHR32089">
    <property type="entry name" value="METHYL-ACCEPTING CHEMOTAXIS PROTEIN MCPB"/>
    <property type="match status" value="1"/>
</dbReference>
<evidence type="ECO:0000256" key="6">
    <source>
        <dbReference type="ARBA" id="ARBA00023224"/>
    </source>
</evidence>
<dbReference type="CDD" id="cd11386">
    <property type="entry name" value="MCP_signal"/>
    <property type="match status" value="1"/>
</dbReference>
<dbReference type="STRING" id="966.BTA35_0207745"/>
<dbReference type="Pfam" id="PF00672">
    <property type="entry name" value="HAMP"/>
    <property type="match status" value="1"/>
</dbReference>
<evidence type="ECO:0000256" key="10">
    <source>
        <dbReference type="SAM" id="Phobius"/>
    </source>
</evidence>
<dbReference type="InterPro" id="IPR003660">
    <property type="entry name" value="HAMP_dom"/>
</dbReference>
<evidence type="ECO:0000259" key="12">
    <source>
        <dbReference type="PROSITE" id="PS50192"/>
    </source>
</evidence>
<dbReference type="SUPFAM" id="SSF58104">
    <property type="entry name" value="Methyl-accepting chemotaxis protein (MCP) signaling domain"/>
    <property type="match status" value="1"/>
</dbReference>
<dbReference type="Pfam" id="PF00015">
    <property type="entry name" value="MCPsignal"/>
    <property type="match status" value="1"/>
</dbReference>
<feature type="domain" description="HAMP" evidence="13">
    <location>
        <begin position="351"/>
        <end position="403"/>
    </location>
</feature>
<evidence type="ECO:0000256" key="7">
    <source>
        <dbReference type="ARBA" id="ARBA00029447"/>
    </source>
</evidence>
<keyword evidence="2" id="KW-1003">Cell membrane</keyword>
<evidence type="ECO:0000256" key="1">
    <source>
        <dbReference type="ARBA" id="ARBA00004429"/>
    </source>
</evidence>
<comment type="caution">
    <text evidence="14">The sequence shown here is derived from an EMBL/GenBank/DDBJ whole genome shotgun (WGS) entry which is preliminary data.</text>
</comment>
<evidence type="ECO:0000256" key="9">
    <source>
        <dbReference type="SAM" id="Coils"/>
    </source>
</evidence>
<proteinExistence type="inferred from homology"/>
<keyword evidence="4 10" id="KW-1133">Transmembrane helix</keyword>
<dbReference type="PANTHER" id="PTHR32089:SF119">
    <property type="entry name" value="METHYL-ACCEPTING CHEMOTAXIS PROTEIN CTPL"/>
    <property type="match status" value="1"/>
</dbReference>
<evidence type="ECO:0000313" key="15">
    <source>
        <dbReference type="Proteomes" id="UP000190064"/>
    </source>
</evidence>
<name>A0A1T1HDT3_OCELI</name>
<feature type="transmembrane region" description="Helical" evidence="10">
    <location>
        <begin position="29"/>
        <end position="53"/>
    </location>
</feature>
<evidence type="ECO:0000256" key="5">
    <source>
        <dbReference type="ARBA" id="ARBA00023136"/>
    </source>
</evidence>
<keyword evidence="2" id="KW-0997">Cell inner membrane</keyword>
<dbReference type="PROSITE" id="PS50885">
    <property type="entry name" value="HAMP"/>
    <property type="match status" value="1"/>
</dbReference>
<dbReference type="SMART" id="SM00283">
    <property type="entry name" value="MA"/>
    <property type="match status" value="1"/>
</dbReference>
<feature type="domain" description="T-SNARE coiled-coil homology" evidence="12">
    <location>
        <begin position="595"/>
        <end position="657"/>
    </location>
</feature>
<evidence type="ECO:0000256" key="4">
    <source>
        <dbReference type="ARBA" id="ARBA00022989"/>
    </source>
</evidence>
<evidence type="ECO:0000256" key="3">
    <source>
        <dbReference type="ARBA" id="ARBA00022692"/>
    </source>
</evidence>
<evidence type="ECO:0000256" key="8">
    <source>
        <dbReference type="PROSITE-ProRule" id="PRU00284"/>
    </source>
</evidence>
<feature type="transmembrane region" description="Helical" evidence="10">
    <location>
        <begin position="330"/>
        <end position="350"/>
    </location>
</feature>
<dbReference type="CDD" id="cd06225">
    <property type="entry name" value="HAMP"/>
    <property type="match status" value="1"/>
</dbReference>
<dbReference type="Proteomes" id="UP000190064">
    <property type="component" value="Unassembled WGS sequence"/>
</dbReference>
<keyword evidence="9" id="KW-0175">Coiled coil</keyword>
<comment type="similarity">
    <text evidence="7">Belongs to the methyl-accepting chemotaxis (MCP) protein family.</text>
</comment>
<evidence type="ECO:0000259" key="13">
    <source>
        <dbReference type="PROSITE" id="PS50885"/>
    </source>
</evidence>
<dbReference type="PROSITE" id="PS50192">
    <property type="entry name" value="T_SNARE"/>
    <property type="match status" value="1"/>
</dbReference>
<comment type="subcellular location">
    <subcellularLocation>
        <location evidence="1">Cell inner membrane</location>
        <topology evidence="1">Multi-pass membrane protein</topology>
    </subcellularLocation>
</comment>
<accession>A0A1T1HDT3</accession>